<feature type="transmembrane region" description="Helical" evidence="2">
    <location>
        <begin position="192"/>
        <end position="213"/>
    </location>
</feature>
<feature type="region of interest" description="Disordered" evidence="1">
    <location>
        <begin position="1"/>
        <end position="21"/>
    </location>
</feature>
<feature type="compositionally biased region" description="Polar residues" evidence="1">
    <location>
        <begin position="634"/>
        <end position="647"/>
    </location>
</feature>
<dbReference type="PROSITE" id="PS50024">
    <property type="entry name" value="SEA"/>
    <property type="match status" value="1"/>
</dbReference>
<dbReference type="InterPro" id="IPR000082">
    <property type="entry name" value="SEA_dom"/>
</dbReference>
<feature type="compositionally biased region" description="Low complexity" evidence="1">
    <location>
        <begin position="648"/>
        <end position="667"/>
    </location>
</feature>
<feature type="compositionally biased region" description="Polar residues" evidence="1">
    <location>
        <begin position="668"/>
        <end position="677"/>
    </location>
</feature>
<feature type="compositionally biased region" description="Low complexity" evidence="1">
    <location>
        <begin position="678"/>
        <end position="690"/>
    </location>
</feature>
<feature type="compositionally biased region" description="Low complexity" evidence="1">
    <location>
        <begin position="617"/>
        <end position="633"/>
    </location>
</feature>
<dbReference type="InterPro" id="IPR036364">
    <property type="entry name" value="SEA_dom_sf"/>
</dbReference>
<evidence type="ECO:0000259" key="3">
    <source>
        <dbReference type="PROSITE" id="PS50024"/>
    </source>
</evidence>
<dbReference type="OrthoDB" id="6135902at2759"/>
<dbReference type="EMBL" id="UYJE01002538">
    <property type="protein sequence ID" value="VDI11699.1"/>
    <property type="molecule type" value="Genomic_DNA"/>
</dbReference>
<keyword evidence="2" id="KW-1133">Transmembrane helix</keyword>
<evidence type="ECO:0000313" key="4">
    <source>
        <dbReference type="EMBL" id="VDI11699.1"/>
    </source>
</evidence>
<gene>
    <name evidence="4" type="ORF">MGAL_10B008374</name>
</gene>
<organism evidence="4 5">
    <name type="scientific">Mytilus galloprovincialis</name>
    <name type="common">Mediterranean mussel</name>
    <dbReference type="NCBI Taxonomy" id="29158"/>
    <lineage>
        <taxon>Eukaryota</taxon>
        <taxon>Metazoa</taxon>
        <taxon>Spiralia</taxon>
        <taxon>Lophotrochozoa</taxon>
        <taxon>Mollusca</taxon>
        <taxon>Bivalvia</taxon>
        <taxon>Autobranchia</taxon>
        <taxon>Pteriomorphia</taxon>
        <taxon>Mytilida</taxon>
        <taxon>Mytiloidea</taxon>
        <taxon>Mytilidae</taxon>
        <taxon>Mytilinae</taxon>
        <taxon>Mytilus</taxon>
    </lineage>
</organism>
<feature type="domain" description="SEA" evidence="3">
    <location>
        <begin position="220"/>
        <end position="332"/>
    </location>
</feature>
<keyword evidence="2" id="KW-0812">Transmembrane</keyword>
<evidence type="ECO:0000256" key="1">
    <source>
        <dbReference type="SAM" id="MobiDB-lite"/>
    </source>
</evidence>
<name>A0A8B6CX21_MYTGA</name>
<comment type="caution">
    <text evidence="4">The sequence shown here is derived from an EMBL/GenBank/DDBJ whole genome shotgun (WGS) entry which is preliminary data.</text>
</comment>
<keyword evidence="5" id="KW-1185">Reference proteome</keyword>
<feature type="compositionally biased region" description="Low complexity" evidence="1">
    <location>
        <begin position="754"/>
        <end position="763"/>
    </location>
</feature>
<sequence>MADNKYLGKTAPDLGRSNVYDSAGDGKTFHLNEIPKWRLGNSYSAGFDYFSNVGENIAESDHGVSESRKQTGSYNNRAFEKSTKSLSATQDTKTAVSSSTRLDQSADYTDDASSSSSNGDNRQDEQMLTWRKMLLDPLTAGQFLSKQWPRISLRASYKRKEPYVAPDEEDADLDLKKEENDTKRRRKYTISAIISGILLVVIAIIPVIVITSLQKDEDSSKLYVRVNMTVEINRTFTQTLMDPGSQDYKSLTDGFCYEIGKVYTKGYHGCKVSNLKNGSIIVNYIIYFTGIPVTDAANESEMTLNNYLNGSSSHLGPFVINQPIVVYSVSVESLTTPPTVQGETAPNSVSSSLDLSLLETSGIMSTLGSTSLQSQIMSSSITDYLSTMETTMQSTESLQSEQQTTKNSFSSPLETSNFATISTTVPISQTEFVTLIESPMQTLILSSEPSLSIDQNQLVTTTSEYLEPGSNSFELSTSSSFKYVATDALSNGVPLISDTSVDITTMVAMSMTSSGLSDQTDNMQTFSPTYQTTSLETTVTSTDDTLSTATLTNETTASTNLLTDESTTTNEITNTTEGNIFETNTTPDTTLSPDNTTTLSMTTNTTEKETLISETYQTSGQTTTYSITSTPESNSTSATVSSTEAMSTNSTEATSLKTTTTPNTSVSYGSTQISTGAETEITTPSTIETTLDNTKSTDKESAPITSLSTEEETSTFTTVTMDGSTADKTIPTPTVFSTEKSTTEIPTMETTDLSSTEQTSSSTESQSFVLSCTNITANLYSGSEIMTCTIGNAYDYNQIGILRGNISNPLLAMRVFRNGSTEVNIGHPDITVYFDKSTQLTLTFRNISDEIFGTYDILLLNRSGDPIAETKGILSLLIHELSCTDISDAELYFGPFAMICMIPKFEIFDYIGFYHEGGLNNSLFGILMNKDGSIYKTYENNSDIEIDFQTTSSIFKLIITFKNVSCAMDGIYSIVLLRHVSNNLDAIITSATGHLQVTRQHAKPTLTLNADQVIDLIFPTNFYRDTGFHTCEGGVGYPTPSTLMIDIMYTNGTRFQQIPDGHIYRNASRTFGECQTVESLKFAIKFTEEMDGAKLRCSVDDSSDDYTSSENLTLIPRNICNCGGAKRGHPKNCKVQVLCIKDADGTIYPRGLFCPSDLCRNSFTGDCSNNCSDAVCQEEVPQDFCTTPDPPTTTPIPSAYIVCNDSTVPLYSGPVDIKCILNETSFTMINITFKSSTTSNSVLKATINNKRNVSYLIPDDNFSISLESDVLTISIKNATCSTDGIYGVTVDLNNVIKEEAIGKLTISSNPGQPLITMHTDQIVDLGYYRGDRLHTCTGDVGVPSTHLIIDETVKFGISFTSEMNGGKVRCSINGSSVNSTKNEIDLALIPRDICNCGKHSDTIGHPQSCYAYVLCEKIQGIIYPYGISCPSGECRNSITGICSANCSQAVCDETVPSGFCTTPAPMLPTVAPSQDIQCYGNSTFQFSGKVQIVCVLNQTEFTSMNVTFETTKQSNLIAQIASNRTVKMVDTSGKIDVQISSKTVTVELLNASCIDSGLYVVRMDFGSETAIAQGQLTIKTKPDKPSLEVPFHTVENQNIQIICTGNTGNPAGSLQVLIKRLNVSDTIKLSSDSVQVIQKPEICSYEETVTIEQKLTSEWNLTTIKCQAVNQETITDEDDSIYYTSEESQIVLIEENYCSTGELYKYHPKSCYHYVWCTIDRMFPSQCAPPLCFFNATDPCSNCNEAPAPCTEP</sequence>
<feature type="compositionally biased region" description="Low complexity" evidence="1">
    <location>
        <begin position="103"/>
        <end position="120"/>
    </location>
</feature>
<dbReference type="Proteomes" id="UP000596742">
    <property type="component" value="Unassembled WGS sequence"/>
</dbReference>
<feature type="region of interest" description="Disordered" evidence="1">
    <location>
        <begin position="579"/>
        <end position="600"/>
    </location>
</feature>
<feature type="compositionally biased region" description="Polar residues" evidence="1">
    <location>
        <begin position="721"/>
        <end position="753"/>
    </location>
</feature>
<feature type="compositionally biased region" description="Polar residues" evidence="1">
    <location>
        <begin position="84"/>
        <end position="102"/>
    </location>
</feature>
<keyword evidence="2" id="KW-0472">Membrane</keyword>
<accession>A0A8B6CX21</accession>
<evidence type="ECO:0000313" key="5">
    <source>
        <dbReference type="Proteomes" id="UP000596742"/>
    </source>
</evidence>
<dbReference type="SUPFAM" id="SSF82671">
    <property type="entry name" value="SEA domain"/>
    <property type="match status" value="1"/>
</dbReference>
<protein>
    <recommendedName>
        <fullName evidence="3">SEA domain-containing protein</fullName>
    </recommendedName>
</protein>
<feature type="region of interest" description="Disordered" evidence="1">
    <location>
        <begin position="617"/>
        <end position="763"/>
    </location>
</feature>
<feature type="region of interest" description="Disordered" evidence="1">
    <location>
        <begin position="61"/>
        <end position="123"/>
    </location>
</feature>
<evidence type="ECO:0000256" key="2">
    <source>
        <dbReference type="SAM" id="Phobius"/>
    </source>
</evidence>
<reference evidence="4" key="1">
    <citation type="submission" date="2018-11" db="EMBL/GenBank/DDBJ databases">
        <authorList>
            <person name="Alioto T."/>
            <person name="Alioto T."/>
        </authorList>
    </citation>
    <scope>NUCLEOTIDE SEQUENCE</scope>
</reference>
<proteinExistence type="predicted"/>